<dbReference type="InterPro" id="IPR022353">
    <property type="entry name" value="Insulin_CS"/>
</dbReference>
<accession>A0A813U001</accession>
<organism evidence="3 4">
    <name type="scientific">Rotaria sordida</name>
    <dbReference type="NCBI Taxonomy" id="392033"/>
    <lineage>
        <taxon>Eukaryota</taxon>
        <taxon>Metazoa</taxon>
        <taxon>Spiralia</taxon>
        <taxon>Gnathifera</taxon>
        <taxon>Rotifera</taxon>
        <taxon>Eurotatoria</taxon>
        <taxon>Bdelloidea</taxon>
        <taxon>Philodinida</taxon>
        <taxon>Philodinidae</taxon>
        <taxon>Rotaria</taxon>
    </lineage>
</organism>
<feature type="signal peptide" evidence="2">
    <location>
        <begin position="1"/>
        <end position="23"/>
    </location>
</feature>
<proteinExistence type="inferred from homology"/>
<gene>
    <name evidence="3" type="ORF">PYM288_LOCUS5624</name>
</gene>
<reference evidence="3" key="1">
    <citation type="submission" date="2021-02" db="EMBL/GenBank/DDBJ databases">
        <authorList>
            <person name="Nowell W R."/>
        </authorList>
    </citation>
    <scope>NUCLEOTIDE SEQUENCE</scope>
</reference>
<evidence type="ECO:0000313" key="3">
    <source>
        <dbReference type="EMBL" id="CAF0821773.1"/>
    </source>
</evidence>
<protein>
    <submittedName>
        <fullName evidence="3">Uncharacterized protein</fullName>
    </submittedName>
</protein>
<dbReference type="Gene3D" id="1.10.100.10">
    <property type="entry name" value="Insulin-like"/>
    <property type="match status" value="1"/>
</dbReference>
<comment type="caution">
    <text evidence="3">The sequence shown here is derived from an EMBL/GenBank/DDBJ whole genome shotgun (WGS) entry which is preliminary data.</text>
</comment>
<dbReference type="EMBL" id="CAJNOH010000058">
    <property type="protein sequence ID" value="CAF0821773.1"/>
    <property type="molecule type" value="Genomic_DNA"/>
</dbReference>
<keyword evidence="2" id="KW-0732">Signal</keyword>
<dbReference type="AlphaFoldDB" id="A0A813U001"/>
<feature type="chain" id="PRO_5032267452" evidence="2">
    <location>
        <begin position="24"/>
        <end position="126"/>
    </location>
</feature>
<dbReference type="PROSITE" id="PS00262">
    <property type="entry name" value="INSULIN"/>
    <property type="match status" value="1"/>
</dbReference>
<comment type="similarity">
    <text evidence="1">Belongs to the insulin family.</text>
</comment>
<dbReference type="Proteomes" id="UP000663854">
    <property type="component" value="Unassembled WGS sequence"/>
</dbReference>
<evidence type="ECO:0000256" key="2">
    <source>
        <dbReference type="SAM" id="SignalP"/>
    </source>
</evidence>
<name>A0A813U001_9BILA</name>
<dbReference type="SUPFAM" id="SSF56994">
    <property type="entry name" value="Insulin-like"/>
    <property type="match status" value="1"/>
</dbReference>
<evidence type="ECO:0000256" key="1">
    <source>
        <dbReference type="ARBA" id="ARBA00009034"/>
    </source>
</evidence>
<dbReference type="InterPro" id="IPR036438">
    <property type="entry name" value="Insulin-like_sf"/>
</dbReference>
<sequence length="126" mass="14301">MNPMLFNTIIFLTLILLAQSALSDKVDIESSKAACNLEHKGEELHEGQTIEQSGKFFKVEGCELHRAYHACGTQVLFIINIVCQALDQQRINPMKQRFSRFVKQKLLTEACCQSVCTVSEMTRYCP</sequence>
<evidence type="ECO:0000313" key="4">
    <source>
        <dbReference type="Proteomes" id="UP000663854"/>
    </source>
</evidence>